<dbReference type="EMBL" id="JAENHL010000007">
    <property type="protein sequence ID" value="MBK1868425.1"/>
    <property type="molecule type" value="Genomic_DNA"/>
</dbReference>
<dbReference type="Proteomes" id="UP000616151">
    <property type="component" value="Unassembled WGS sequence"/>
</dbReference>
<gene>
    <name evidence="1" type="ORF">JHL16_18875</name>
</gene>
<keyword evidence="2" id="KW-1185">Reference proteome</keyword>
<organism evidence="1 2">
    <name type="scientific">Taklimakanibacter albus</name>
    <dbReference type="NCBI Taxonomy" id="2800327"/>
    <lineage>
        <taxon>Bacteria</taxon>
        <taxon>Pseudomonadati</taxon>
        <taxon>Pseudomonadota</taxon>
        <taxon>Alphaproteobacteria</taxon>
        <taxon>Hyphomicrobiales</taxon>
        <taxon>Aestuariivirgaceae</taxon>
        <taxon>Taklimakanibacter</taxon>
    </lineage>
</organism>
<evidence type="ECO:0000313" key="1">
    <source>
        <dbReference type="EMBL" id="MBK1868425.1"/>
    </source>
</evidence>
<protein>
    <submittedName>
        <fullName evidence="1">Cyclase family protein</fullName>
    </submittedName>
</protein>
<reference evidence="1" key="1">
    <citation type="submission" date="2021-01" db="EMBL/GenBank/DDBJ databases">
        <authorList>
            <person name="Sun Q."/>
        </authorList>
    </citation>
    <scope>NUCLEOTIDE SEQUENCE</scope>
    <source>
        <strain evidence="1">YIM B02566</strain>
    </source>
</reference>
<comment type="caution">
    <text evidence="1">The sequence shown here is derived from an EMBL/GenBank/DDBJ whole genome shotgun (WGS) entry which is preliminary data.</text>
</comment>
<evidence type="ECO:0000313" key="2">
    <source>
        <dbReference type="Proteomes" id="UP000616151"/>
    </source>
</evidence>
<proteinExistence type="predicted"/>
<sequence>MLSPVFTAACQVIDLSHAYSAAAPHYPGDRPIERRQAGTRARDGFLDYRLDMAEHCGTHLDAPLHFAENGLAVDEIPLTQLMGPLVVIDISARAQHDPDAQIEVSDITGWTNRQGALPSAAILVMRSGWSRRWHDAARYFGSVNGSHHSPGWSLAAITHLIEKTDVVGIGVDTASIDPFIAADFPVHRAWLGAGRWALENLSGLEQLPEQGGWLVAAVARITGATGFPARVFAFVPNQKKP</sequence>
<accession>A0ACC5R745</accession>
<name>A0ACC5R745_9HYPH</name>